<dbReference type="SUPFAM" id="SSF52821">
    <property type="entry name" value="Rhodanese/Cell cycle control phosphatase"/>
    <property type="match status" value="1"/>
</dbReference>
<proteinExistence type="predicted"/>
<dbReference type="PROSITE" id="PS50206">
    <property type="entry name" value="RHODANESE_3"/>
    <property type="match status" value="1"/>
</dbReference>
<evidence type="ECO:0000313" key="3">
    <source>
        <dbReference type="EMBL" id="MBK1780727.1"/>
    </source>
</evidence>
<dbReference type="InterPro" id="IPR036873">
    <property type="entry name" value="Rhodanese-like_dom_sf"/>
</dbReference>
<dbReference type="PANTHER" id="PTHR43031">
    <property type="entry name" value="FAD-DEPENDENT OXIDOREDUCTASE"/>
    <property type="match status" value="1"/>
</dbReference>
<feature type="transmembrane region" description="Helical" evidence="1">
    <location>
        <begin position="6"/>
        <end position="25"/>
    </location>
</feature>
<dbReference type="RefSeq" id="WP_200234918.1">
    <property type="nucleotide sequence ID" value="NZ_JAENGP010000005.1"/>
</dbReference>
<evidence type="ECO:0000256" key="1">
    <source>
        <dbReference type="SAM" id="Phobius"/>
    </source>
</evidence>
<feature type="domain" description="Rhodanese" evidence="2">
    <location>
        <begin position="51"/>
        <end position="139"/>
    </location>
</feature>
<dbReference type="CDD" id="cd00158">
    <property type="entry name" value="RHOD"/>
    <property type="match status" value="1"/>
</dbReference>
<keyword evidence="1" id="KW-1133">Transmembrane helix</keyword>
<dbReference type="InterPro" id="IPR050229">
    <property type="entry name" value="GlpE_sulfurtransferase"/>
</dbReference>
<evidence type="ECO:0000259" key="2">
    <source>
        <dbReference type="PROSITE" id="PS50206"/>
    </source>
</evidence>
<keyword evidence="1" id="KW-0812">Transmembrane</keyword>
<evidence type="ECO:0000313" key="4">
    <source>
        <dbReference type="Proteomes" id="UP000635316"/>
    </source>
</evidence>
<name>A0ABS1EA83_9BURK</name>
<gene>
    <name evidence="3" type="ORF">JHL22_05795</name>
</gene>
<keyword evidence="4" id="KW-1185">Reference proteome</keyword>
<dbReference type="EMBL" id="JAENGP010000005">
    <property type="protein sequence ID" value="MBK1780727.1"/>
    <property type="molecule type" value="Genomic_DNA"/>
</dbReference>
<dbReference type="Proteomes" id="UP000635316">
    <property type="component" value="Unassembled WGS sequence"/>
</dbReference>
<dbReference type="Pfam" id="PF00581">
    <property type="entry name" value="Rhodanese"/>
    <property type="match status" value="1"/>
</dbReference>
<keyword evidence="1" id="KW-0472">Membrane</keyword>
<sequence length="150" mass="16390">MDFLFYQNTIYFLAFALVAGIMLAIPNLRKGGFGSQGVSSLSTKEAVQMANKSAAIFIDIRSAEEYKNGSIPQARNIPIDELEEKTASLSKSKPIILVCNMGRIAQKAATTLKKLNFEEVHVLSGGISAWNQDGLPLKKHTAAAPRKHNR</sequence>
<protein>
    <submittedName>
        <fullName evidence="3">Rhodanese-like domain-containing protein</fullName>
    </submittedName>
</protein>
<dbReference type="Gene3D" id="3.40.250.10">
    <property type="entry name" value="Rhodanese-like domain"/>
    <property type="match status" value="1"/>
</dbReference>
<accession>A0ABS1EA83</accession>
<dbReference type="InterPro" id="IPR001763">
    <property type="entry name" value="Rhodanese-like_dom"/>
</dbReference>
<dbReference type="SMART" id="SM00450">
    <property type="entry name" value="RHOD"/>
    <property type="match status" value="1"/>
</dbReference>
<comment type="caution">
    <text evidence="3">The sequence shown here is derived from an EMBL/GenBank/DDBJ whole genome shotgun (WGS) entry which is preliminary data.</text>
</comment>
<reference evidence="3 4" key="1">
    <citation type="submission" date="2020-12" db="EMBL/GenBank/DDBJ databases">
        <authorList>
            <person name="Lu T."/>
            <person name="Wang Q."/>
            <person name="Han X."/>
        </authorList>
    </citation>
    <scope>NUCLEOTIDE SEQUENCE [LARGE SCALE GENOMIC DNA]</scope>
    <source>
        <strain evidence="3 4">WQ 585</strain>
    </source>
</reference>
<organism evidence="3 4">
    <name type="scientific">Advenella mandrilli</name>
    <dbReference type="NCBI Taxonomy" id="2800330"/>
    <lineage>
        <taxon>Bacteria</taxon>
        <taxon>Pseudomonadati</taxon>
        <taxon>Pseudomonadota</taxon>
        <taxon>Betaproteobacteria</taxon>
        <taxon>Burkholderiales</taxon>
        <taxon>Alcaligenaceae</taxon>
    </lineage>
</organism>
<dbReference type="PANTHER" id="PTHR43031:SF18">
    <property type="entry name" value="RHODANESE-RELATED SULFURTRANSFERASES"/>
    <property type="match status" value="1"/>
</dbReference>